<dbReference type="Gene3D" id="2.130.10.10">
    <property type="entry name" value="YVTN repeat-like/Quinoprotein amine dehydrogenase"/>
    <property type="match status" value="1"/>
</dbReference>
<evidence type="ECO:0000259" key="2">
    <source>
        <dbReference type="PROSITE" id="PS50215"/>
    </source>
</evidence>
<organism evidence="4 5">
    <name type="scientific">Arcicella gelida</name>
    <dbReference type="NCBI Taxonomy" id="2984195"/>
    <lineage>
        <taxon>Bacteria</taxon>
        <taxon>Pseudomonadati</taxon>
        <taxon>Bacteroidota</taxon>
        <taxon>Cytophagia</taxon>
        <taxon>Cytophagales</taxon>
        <taxon>Flectobacillaceae</taxon>
        <taxon>Arcicella</taxon>
    </lineage>
</organism>
<dbReference type="Pfam" id="PF13688">
    <property type="entry name" value="Reprolysin_5"/>
    <property type="match status" value="1"/>
</dbReference>
<evidence type="ECO:0000313" key="5">
    <source>
        <dbReference type="Proteomes" id="UP001303899"/>
    </source>
</evidence>
<dbReference type="SUPFAM" id="SSF49265">
    <property type="entry name" value="Fibronectin type III"/>
    <property type="match status" value="1"/>
</dbReference>
<sequence length="1324" mass="149056">MKKVLLLLLLYINTFFSFAQDQHQSFSCGVNDAVLSKEILEQMKMAPIWLKQRASARVATKELYVCRMAIEIDSDTYEQFNRDTTFIKYEVYKQIERISKIYEKEINTQLVVTYIHIWKDATQDPYRGVNNIFTMLDIVDNTWGNNGSLKSLSSRYDKVMYMVSKGFTGAGGIAFLGGRESVVPLGDDGNSKGIIVAAHELGHNFGSPHTQNCSWPGGVIDYCVPAESDCYQDAIEAIRGSIMSYCSIYIPTFHPLCQVVMQNHAALNFQRINTIPTVPVLPSLSTFDNNTIFTWESIPSAEKYQVEISQMADFSTKLWSDSSSINAYNFKAFKSNQQYFMRVKAINRFGESAWSNVNTLFIPDATLLPPALTFPLHKAANLVRNDMLTLRFSTVPFAKAYEVEVTSYYDQFFKNPIQKQTVTTNEFTFKTTYYEALLWRVRAVGETTKSAWSEMNIMWLRESGAEVISLPNNGVNLPSTFPIGYFGNYNIAGATIRFTISLKEDFSDVVQTKSFPPTQHPSNSYVYMAENLSPNTDYFVRVEEIYKQGDGYEYSRNVPIGVLFQYDRQFRTGNTKISNQWSFFNNDKISTFARDVSSFTIGTNSIYIKNSRGLVRISTDSLTTNILDRNSTNGSIGNRILGLSTVNSDNSLWVMNIISKINDYDGAFAQTAYSLIQMDQQTGKKITELDISNPEDTYLMSADIKSNLIFGYAGGNYTLSRIIDSKITTILKLNISDKAFSRLDWNSDYAWYEVYDSIKETWELWRYDLNNKTYTVFNKENIPILGNYIEESKLDSKGNLWAIVSNNGIKLLIKFDGTTWKVFDNNNSLISNPNKLGIDQNDNIYLVDNVRILKYDHVNWKNLGEFPPLANSSLAEKMYIDNFGKIWFSNVFGLLRFNPCETTAIKPDLSAEKITMEFGENNLLVAKGCKNVIWNWQNANESVKDQLKLSTNVLNISPTINTTYTAQCYDDGCLSKEMDLKVTVLPVLTIGNVNKKQVCQGDSIKVSPQIAGQFDSDNQFKVYLSADKVNTSISFTKVNEDKDFLFSFSKSLPEGKYYLKIESSSPKITSKDSVEITILKLPTSVTKNISACMGTEITLNATGGGKYIWKGPNNFNSTLQNPNITNVASANAGAYTVEVTGDNECKNTSFVDVIINPNPNVKTSLSSNTTGGIIYTGTDVQLSATGGNSYRWDGPNNYISNEQNPILKSVKIEDGGIYKVGVTDKNGCITKSQIELKVELILSNQSEPNKEFKVFPNPANGIIQVQTDMEGYTTFFLYDALGREVLSNTFIKQTTILVDGLKPGTYYLKFQQKEHTGTTKIVLE</sequence>
<dbReference type="InterPro" id="IPR001590">
    <property type="entry name" value="Peptidase_M12B"/>
</dbReference>
<evidence type="ECO:0000256" key="1">
    <source>
        <dbReference type="SAM" id="SignalP"/>
    </source>
</evidence>
<accession>A0ABU5S335</accession>
<reference evidence="4 5" key="1">
    <citation type="submission" date="2023-12" db="EMBL/GenBank/DDBJ databases">
        <title>Novel species of the genus Arcicella isolated from rivers.</title>
        <authorList>
            <person name="Lu H."/>
        </authorList>
    </citation>
    <scope>NUCLEOTIDE SEQUENCE [LARGE SCALE GENOMIC DNA]</scope>
    <source>
        <strain evidence="4 5">DC2W</strain>
    </source>
</reference>
<dbReference type="InterPro" id="IPR003961">
    <property type="entry name" value="FN3_dom"/>
</dbReference>
<keyword evidence="1" id="KW-0732">Signal</keyword>
<dbReference type="Proteomes" id="UP001303899">
    <property type="component" value="Unassembled WGS sequence"/>
</dbReference>
<proteinExistence type="predicted"/>
<dbReference type="RefSeq" id="WP_323327923.1">
    <property type="nucleotide sequence ID" value="NZ_JAYGIL010000008.1"/>
</dbReference>
<dbReference type="Gene3D" id="2.60.40.10">
    <property type="entry name" value="Immunoglobulins"/>
    <property type="match status" value="3"/>
</dbReference>
<name>A0ABU5S335_9BACT</name>
<feature type="domain" description="Peptidase M12B" evidence="2">
    <location>
        <begin position="64"/>
        <end position="248"/>
    </location>
</feature>
<evidence type="ECO:0000313" key="4">
    <source>
        <dbReference type="EMBL" id="MEA5402910.1"/>
    </source>
</evidence>
<dbReference type="Gene3D" id="3.40.390.10">
    <property type="entry name" value="Collagenase (Catalytic Domain)"/>
    <property type="match status" value="1"/>
</dbReference>
<gene>
    <name evidence="4" type="ORF">VB776_08290</name>
</gene>
<dbReference type="InterPro" id="IPR015943">
    <property type="entry name" value="WD40/YVTN_repeat-like_dom_sf"/>
</dbReference>
<comment type="caution">
    <text evidence="4">The sequence shown here is derived from an EMBL/GenBank/DDBJ whole genome shotgun (WGS) entry which is preliminary data.</text>
</comment>
<dbReference type="CDD" id="cd00063">
    <property type="entry name" value="FN3"/>
    <property type="match status" value="1"/>
</dbReference>
<keyword evidence="5" id="KW-1185">Reference proteome</keyword>
<dbReference type="PROSITE" id="PS50853">
    <property type="entry name" value="FN3"/>
    <property type="match status" value="1"/>
</dbReference>
<feature type="signal peptide" evidence="1">
    <location>
        <begin position="1"/>
        <end position="19"/>
    </location>
</feature>
<dbReference type="PROSITE" id="PS50215">
    <property type="entry name" value="ADAM_MEPRO"/>
    <property type="match status" value="1"/>
</dbReference>
<protein>
    <submittedName>
        <fullName evidence="4">M12 family metallo-peptidase</fullName>
    </submittedName>
</protein>
<feature type="chain" id="PRO_5045491798" evidence="1">
    <location>
        <begin position="20"/>
        <end position="1324"/>
    </location>
</feature>
<dbReference type="SUPFAM" id="SSF63829">
    <property type="entry name" value="Calcium-dependent phosphotriesterase"/>
    <property type="match status" value="1"/>
</dbReference>
<dbReference type="InterPro" id="IPR024079">
    <property type="entry name" value="MetalloPept_cat_dom_sf"/>
</dbReference>
<dbReference type="EMBL" id="JAYGIL010000008">
    <property type="protein sequence ID" value="MEA5402910.1"/>
    <property type="molecule type" value="Genomic_DNA"/>
</dbReference>
<dbReference type="InterPro" id="IPR036116">
    <property type="entry name" value="FN3_sf"/>
</dbReference>
<dbReference type="Pfam" id="PF18962">
    <property type="entry name" value="Por_Secre_tail"/>
    <property type="match status" value="1"/>
</dbReference>
<feature type="domain" description="Fibronectin type-III" evidence="3">
    <location>
        <begin position="275"/>
        <end position="365"/>
    </location>
</feature>
<dbReference type="NCBIfam" id="TIGR04183">
    <property type="entry name" value="Por_Secre_tail"/>
    <property type="match status" value="1"/>
</dbReference>
<dbReference type="SUPFAM" id="SSF55486">
    <property type="entry name" value="Metalloproteases ('zincins'), catalytic domain"/>
    <property type="match status" value="1"/>
</dbReference>
<dbReference type="InterPro" id="IPR026444">
    <property type="entry name" value="Secre_tail"/>
</dbReference>
<dbReference type="InterPro" id="IPR013783">
    <property type="entry name" value="Ig-like_fold"/>
</dbReference>
<evidence type="ECO:0000259" key="3">
    <source>
        <dbReference type="PROSITE" id="PS50853"/>
    </source>
</evidence>